<dbReference type="EMBL" id="BARW01027939">
    <property type="protein sequence ID" value="GAJ07442.1"/>
    <property type="molecule type" value="Genomic_DNA"/>
</dbReference>
<dbReference type="AlphaFoldDB" id="X1UV14"/>
<evidence type="ECO:0008006" key="2">
    <source>
        <dbReference type="Google" id="ProtNLM"/>
    </source>
</evidence>
<proteinExistence type="predicted"/>
<sequence>MKAKIIDLPKEKAGRPRSELPRRELLLSMRERGLTLREISSRTGTPLSTLGDALKG</sequence>
<protein>
    <recommendedName>
        <fullName evidence="2">HTH cro/C1-type domain-containing protein</fullName>
    </recommendedName>
</protein>
<evidence type="ECO:0000313" key="1">
    <source>
        <dbReference type="EMBL" id="GAJ07442.1"/>
    </source>
</evidence>
<name>X1UV14_9ZZZZ</name>
<accession>X1UV14</accession>
<organism evidence="1">
    <name type="scientific">marine sediment metagenome</name>
    <dbReference type="NCBI Taxonomy" id="412755"/>
    <lineage>
        <taxon>unclassified sequences</taxon>
        <taxon>metagenomes</taxon>
        <taxon>ecological metagenomes</taxon>
    </lineage>
</organism>
<comment type="caution">
    <text evidence="1">The sequence shown here is derived from an EMBL/GenBank/DDBJ whole genome shotgun (WGS) entry which is preliminary data.</text>
</comment>
<reference evidence="1" key="1">
    <citation type="journal article" date="2014" name="Front. Microbiol.">
        <title>High frequency of phylogenetically diverse reductive dehalogenase-homologous genes in deep subseafloor sedimentary metagenomes.</title>
        <authorList>
            <person name="Kawai M."/>
            <person name="Futagami T."/>
            <person name="Toyoda A."/>
            <person name="Takaki Y."/>
            <person name="Nishi S."/>
            <person name="Hori S."/>
            <person name="Arai W."/>
            <person name="Tsubouchi T."/>
            <person name="Morono Y."/>
            <person name="Uchiyama I."/>
            <person name="Ito T."/>
            <person name="Fujiyama A."/>
            <person name="Inagaki F."/>
            <person name="Takami H."/>
        </authorList>
    </citation>
    <scope>NUCLEOTIDE SEQUENCE</scope>
    <source>
        <strain evidence="1">Expedition CK06-06</strain>
    </source>
</reference>
<feature type="non-terminal residue" evidence="1">
    <location>
        <position position="56"/>
    </location>
</feature>
<gene>
    <name evidence="1" type="ORF">S12H4_45219</name>
</gene>